<feature type="compositionally biased region" description="Basic and acidic residues" evidence="1">
    <location>
        <begin position="48"/>
        <end position="61"/>
    </location>
</feature>
<comment type="caution">
    <text evidence="3">The sequence shown here is derived from an EMBL/GenBank/DDBJ whole genome shotgun (WGS) entry which is preliminary data.</text>
</comment>
<evidence type="ECO:0000313" key="4">
    <source>
        <dbReference type="Proteomes" id="UP000734511"/>
    </source>
</evidence>
<reference evidence="3 4" key="1">
    <citation type="submission" date="2020-03" db="EMBL/GenBank/DDBJ databases">
        <title>WGS of actinomycetes isolated from Thailand.</title>
        <authorList>
            <person name="Thawai C."/>
        </authorList>
    </citation>
    <scope>NUCLEOTIDE SEQUENCE [LARGE SCALE GENOMIC DNA]</scope>
    <source>
        <strain evidence="3 4">PRB2-1</strain>
    </source>
</reference>
<dbReference type="Proteomes" id="UP000734511">
    <property type="component" value="Unassembled WGS sequence"/>
</dbReference>
<keyword evidence="2" id="KW-0472">Membrane</keyword>
<dbReference type="EMBL" id="JAATEJ010000006">
    <property type="protein sequence ID" value="NJP43867.1"/>
    <property type="molecule type" value="Genomic_DNA"/>
</dbReference>
<organism evidence="3 4">
    <name type="scientific">Actinacidiphila epipremni</name>
    <dbReference type="NCBI Taxonomy" id="2053013"/>
    <lineage>
        <taxon>Bacteria</taxon>
        <taxon>Bacillati</taxon>
        <taxon>Actinomycetota</taxon>
        <taxon>Actinomycetes</taxon>
        <taxon>Kitasatosporales</taxon>
        <taxon>Streptomycetaceae</taxon>
        <taxon>Actinacidiphila</taxon>
    </lineage>
</organism>
<evidence type="ECO:0000313" key="3">
    <source>
        <dbReference type="EMBL" id="NJP43867.1"/>
    </source>
</evidence>
<proteinExistence type="predicted"/>
<feature type="region of interest" description="Disordered" evidence="1">
    <location>
        <begin position="24"/>
        <end position="91"/>
    </location>
</feature>
<evidence type="ECO:0000256" key="2">
    <source>
        <dbReference type="SAM" id="Phobius"/>
    </source>
</evidence>
<keyword evidence="2" id="KW-0812">Transmembrane</keyword>
<keyword evidence="2" id="KW-1133">Transmembrane helix</keyword>
<feature type="transmembrane region" description="Helical" evidence="2">
    <location>
        <begin position="98"/>
        <end position="116"/>
    </location>
</feature>
<keyword evidence="4" id="KW-1185">Reference proteome</keyword>
<dbReference type="RefSeq" id="WP_167982731.1">
    <property type="nucleotide sequence ID" value="NZ_JAATEJ010000006.1"/>
</dbReference>
<evidence type="ECO:0000256" key="1">
    <source>
        <dbReference type="SAM" id="MobiDB-lite"/>
    </source>
</evidence>
<gene>
    <name evidence="3" type="ORF">HCN08_10680</name>
</gene>
<accession>A0ABX0ZM20</accession>
<name>A0ABX0ZM20_9ACTN</name>
<protein>
    <submittedName>
        <fullName evidence="3">Uncharacterized protein</fullName>
    </submittedName>
</protein>
<sequence>MTTEPPPAADEPSLPDDVWEQFANDSERAIRATAPKEPSARARIVARRLREEEQRSADEPRRRNRRRDQPHTPSQHAAAWRPDNRPPRRPLSPAIRRLRAVAGVVLVAAVALFLLAPSRAWDWIG</sequence>